<dbReference type="InterPro" id="IPR004215">
    <property type="entry name" value="GSHS_N"/>
</dbReference>
<comment type="pathway">
    <text evidence="10">Sulfur metabolism; glutathione biosynthesis; glutathione from L-cysteine and L-glutamate: step 2/2.</text>
</comment>
<keyword evidence="4 10" id="KW-0317">Glutathione biosynthesis</keyword>
<accession>A0A7C3PCH2</accession>
<evidence type="ECO:0000256" key="9">
    <source>
        <dbReference type="ARBA" id="ARBA00023211"/>
    </source>
</evidence>
<dbReference type="Gene3D" id="3.40.50.20">
    <property type="match status" value="1"/>
</dbReference>
<comment type="caution">
    <text evidence="12">The sequence shown here is derived from an EMBL/GenBank/DDBJ whole genome shotgun (WGS) entry which is preliminary data.</text>
</comment>
<keyword evidence="9" id="KW-0464">Manganese</keyword>
<dbReference type="HAMAP" id="MF_00162">
    <property type="entry name" value="GSH_S"/>
    <property type="match status" value="1"/>
</dbReference>
<feature type="domain" description="ATP-grasp" evidence="11">
    <location>
        <begin position="133"/>
        <end position="317"/>
    </location>
</feature>
<dbReference type="UniPathway" id="UPA00142">
    <property type="reaction ID" value="UER00210"/>
</dbReference>
<keyword evidence="5" id="KW-0479">Metal-binding</keyword>
<evidence type="ECO:0000256" key="1">
    <source>
        <dbReference type="ARBA" id="ARBA00001936"/>
    </source>
</evidence>
<dbReference type="PANTHER" id="PTHR21621">
    <property type="entry name" value="RIBOSOMAL PROTEIN S6 MODIFICATION PROTEIN"/>
    <property type="match status" value="1"/>
</dbReference>
<dbReference type="Gene3D" id="3.30.1490.20">
    <property type="entry name" value="ATP-grasp fold, A domain"/>
    <property type="match status" value="1"/>
</dbReference>
<keyword evidence="7 10" id="KW-0067">ATP-binding</keyword>
<dbReference type="PROSITE" id="PS50975">
    <property type="entry name" value="ATP_GRASP"/>
    <property type="match status" value="1"/>
</dbReference>
<dbReference type="InterPro" id="IPR006284">
    <property type="entry name" value="Glut_synth_pro"/>
</dbReference>
<evidence type="ECO:0000256" key="10">
    <source>
        <dbReference type="HAMAP-Rule" id="MF_00162"/>
    </source>
</evidence>
<dbReference type="NCBIfam" id="TIGR01380">
    <property type="entry name" value="glut_syn"/>
    <property type="match status" value="1"/>
</dbReference>
<dbReference type="InterPro" id="IPR011761">
    <property type="entry name" value="ATP-grasp"/>
</dbReference>
<evidence type="ECO:0000256" key="3">
    <source>
        <dbReference type="ARBA" id="ARBA00022598"/>
    </source>
</evidence>
<evidence type="ECO:0000256" key="7">
    <source>
        <dbReference type="ARBA" id="ARBA00022840"/>
    </source>
</evidence>
<protein>
    <recommendedName>
        <fullName evidence="10">Glutathione synthetase</fullName>
        <ecNumber evidence="10">6.3.2.3</ecNumber>
    </recommendedName>
    <alternativeName>
        <fullName evidence="10">GSH synthetase</fullName>
        <shortName evidence="10">GSH-S</shortName>
        <shortName evidence="10">GSHase</shortName>
    </alternativeName>
    <alternativeName>
        <fullName evidence="10">Glutathione synthase</fullName>
    </alternativeName>
</protein>
<comment type="catalytic activity">
    <reaction evidence="10">
        <text>gamma-L-glutamyl-L-cysteine + glycine + ATP = glutathione + ADP + phosphate + H(+)</text>
        <dbReference type="Rhea" id="RHEA:13557"/>
        <dbReference type="ChEBI" id="CHEBI:15378"/>
        <dbReference type="ChEBI" id="CHEBI:30616"/>
        <dbReference type="ChEBI" id="CHEBI:43474"/>
        <dbReference type="ChEBI" id="CHEBI:57305"/>
        <dbReference type="ChEBI" id="CHEBI:57925"/>
        <dbReference type="ChEBI" id="CHEBI:58173"/>
        <dbReference type="ChEBI" id="CHEBI:456216"/>
        <dbReference type="EC" id="6.3.2.3"/>
    </reaction>
</comment>
<dbReference type="InterPro" id="IPR013815">
    <property type="entry name" value="ATP_grasp_subdomain_1"/>
</dbReference>
<sequence length="323" mass="35436">MKFAFIIDPIERLDPGHDTSVALMEAAQQLGHEIWITQAEQLGVIQGKAVAPLQAVSLTPVQLVDGKWVATPDWFQLGDRQLRPLEEMDAVFMRTDPPVTVPYLYATYILDYIDSAKTLVVNSPQGIRAANEKMYALQFTQAIPETIVTQNKQVIREFVEQKGAAVLKPLGGKAGEGILFLEPGDRNFNSMVEISTYQGKVPVMVQTYLPEAKAGDKRIILLNGQPIGAVNRIPTGQEFRGNMAVGGRVAQVDITARELEICTQLAPTLQRDGLIFVGIDVIGGYLTEVNVTSPTGIREIDRLNNVSLGKQVIEWIVAARSQA</sequence>
<dbReference type="InterPro" id="IPR004218">
    <property type="entry name" value="GSHS_ATP-bd"/>
</dbReference>
<dbReference type="EMBL" id="DSRU01000013">
    <property type="protein sequence ID" value="HFM96275.1"/>
    <property type="molecule type" value="Genomic_DNA"/>
</dbReference>
<gene>
    <name evidence="10 12" type="primary">gshB</name>
    <name evidence="12" type="ORF">ENR64_00630</name>
</gene>
<dbReference type="GO" id="GO:0004363">
    <property type="term" value="F:glutathione synthase activity"/>
    <property type="evidence" value="ECO:0007669"/>
    <property type="project" value="UniProtKB-UniRule"/>
</dbReference>
<dbReference type="PANTHER" id="PTHR21621:SF4">
    <property type="entry name" value="GLUTATHIONE SYNTHETASE"/>
    <property type="match status" value="1"/>
</dbReference>
<keyword evidence="3 10" id="KW-0436">Ligase</keyword>
<keyword evidence="6 10" id="KW-0547">Nucleotide-binding</keyword>
<dbReference type="Pfam" id="PF02955">
    <property type="entry name" value="GSH-S_ATP"/>
    <property type="match status" value="1"/>
</dbReference>
<keyword evidence="8" id="KW-0460">Magnesium</keyword>
<comment type="similarity">
    <text evidence="10">Belongs to the prokaryotic GSH synthase family.</text>
</comment>
<comment type="cofactor">
    <cofactor evidence="2">
        <name>Mg(2+)</name>
        <dbReference type="ChEBI" id="CHEBI:18420"/>
    </cofactor>
</comment>
<dbReference type="GO" id="GO:0005524">
    <property type="term" value="F:ATP binding"/>
    <property type="evidence" value="ECO:0007669"/>
    <property type="project" value="UniProtKB-UniRule"/>
</dbReference>
<dbReference type="EC" id="6.3.2.3" evidence="10"/>
<dbReference type="Gene3D" id="3.30.470.20">
    <property type="entry name" value="ATP-grasp fold, B domain"/>
    <property type="match status" value="1"/>
</dbReference>
<organism evidence="12">
    <name type="scientific">Oscillatoriales cyanobacterium SpSt-418</name>
    <dbReference type="NCBI Taxonomy" id="2282169"/>
    <lineage>
        <taxon>Bacteria</taxon>
        <taxon>Bacillati</taxon>
        <taxon>Cyanobacteriota</taxon>
        <taxon>Cyanophyceae</taxon>
        <taxon>Oscillatoriophycideae</taxon>
        <taxon>Oscillatoriales</taxon>
    </lineage>
</organism>
<evidence type="ECO:0000256" key="5">
    <source>
        <dbReference type="ARBA" id="ARBA00022723"/>
    </source>
</evidence>
<reference evidence="12" key="1">
    <citation type="journal article" date="2020" name="mSystems">
        <title>Genome- and Community-Level Interaction Insights into Carbon Utilization and Element Cycling Functions of Hydrothermarchaeota in Hydrothermal Sediment.</title>
        <authorList>
            <person name="Zhou Z."/>
            <person name="Liu Y."/>
            <person name="Xu W."/>
            <person name="Pan J."/>
            <person name="Luo Z.H."/>
            <person name="Li M."/>
        </authorList>
    </citation>
    <scope>NUCLEOTIDE SEQUENCE [LARGE SCALE GENOMIC DNA]</scope>
    <source>
        <strain evidence="12">SpSt-418</strain>
    </source>
</reference>
<evidence type="ECO:0000256" key="8">
    <source>
        <dbReference type="ARBA" id="ARBA00022842"/>
    </source>
</evidence>
<evidence type="ECO:0000313" key="12">
    <source>
        <dbReference type="EMBL" id="HFM96275.1"/>
    </source>
</evidence>
<evidence type="ECO:0000259" key="11">
    <source>
        <dbReference type="PROSITE" id="PS50975"/>
    </source>
</evidence>
<dbReference type="Pfam" id="PF02951">
    <property type="entry name" value="GSH-S_N"/>
    <property type="match status" value="1"/>
</dbReference>
<dbReference type="SUPFAM" id="SSF52440">
    <property type="entry name" value="PreATP-grasp domain"/>
    <property type="match status" value="1"/>
</dbReference>
<evidence type="ECO:0000256" key="6">
    <source>
        <dbReference type="ARBA" id="ARBA00022741"/>
    </source>
</evidence>
<dbReference type="AlphaFoldDB" id="A0A7C3PCH2"/>
<evidence type="ECO:0000256" key="4">
    <source>
        <dbReference type="ARBA" id="ARBA00022684"/>
    </source>
</evidence>
<dbReference type="InterPro" id="IPR016185">
    <property type="entry name" value="PreATP-grasp_dom_sf"/>
</dbReference>
<dbReference type="NCBIfam" id="NF003573">
    <property type="entry name" value="PRK05246.1"/>
    <property type="match status" value="1"/>
</dbReference>
<evidence type="ECO:0000256" key="2">
    <source>
        <dbReference type="ARBA" id="ARBA00001946"/>
    </source>
</evidence>
<dbReference type="GO" id="GO:0005737">
    <property type="term" value="C:cytoplasm"/>
    <property type="evidence" value="ECO:0007669"/>
    <property type="project" value="TreeGrafter"/>
</dbReference>
<dbReference type="GO" id="GO:0046872">
    <property type="term" value="F:metal ion binding"/>
    <property type="evidence" value="ECO:0007669"/>
    <property type="project" value="UniProtKB-KW"/>
</dbReference>
<dbReference type="SUPFAM" id="SSF56059">
    <property type="entry name" value="Glutathione synthetase ATP-binding domain-like"/>
    <property type="match status" value="1"/>
</dbReference>
<proteinExistence type="inferred from homology"/>
<comment type="cofactor">
    <cofactor evidence="1">
        <name>Mn(2+)</name>
        <dbReference type="ChEBI" id="CHEBI:29035"/>
    </cofactor>
</comment>
<name>A0A7C3PCH2_9CYAN</name>